<proteinExistence type="predicted"/>
<name>A0ABQ5BUR9_9ASTR</name>
<feature type="region of interest" description="Disordered" evidence="1">
    <location>
        <begin position="1"/>
        <end position="30"/>
    </location>
</feature>
<organism evidence="2 3">
    <name type="scientific">Tanacetum coccineum</name>
    <dbReference type="NCBI Taxonomy" id="301880"/>
    <lineage>
        <taxon>Eukaryota</taxon>
        <taxon>Viridiplantae</taxon>
        <taxon>Streptophyta</taxon>
        <taxon>Embryophyta</taxon>
        <taxon>Tracheophyta</taxon>
        <taxon>Spermatophyta</taxon>
        <taxon>Magnoliopsida</taxon>
        <taxon>eudicotyledons</taxon>
        <taxon>Gunneridae</taxon>
        <taxon>Pentapetalae</taxon>
        <taxon>asterids</taxon>
        <taxon>campanulids</taxon>
        <taxon>Asterales</taxon>
        <taxon>Asteraceae</taxon>
        <taxon>Asteroideae</taxon>
        <taxon>Anthemideae</taxon>
        <taxon>Anthemidinae</taxon>
        <taxon>Tanacetum</taxon>
    </lineage>
</organism>
<comment type="caution">
    <text evidence="2">The sequence shown here is derived from an EMBL/GenBank/DDBJ whole genome shotgun (WGS) entry which is preliminary data.</text>
</comment>
<gene>
    <name evidence="2" type="ORF">Tco_0877331</name>
</gene>
<dbReference type="Proteomes" id="UP001151760">
    <property type="component" value="Unassembled WGS sequence"/>
</dbReference>
<sequence>MNRFPNKNGSKFGYQKTPTVASSSFGSSSYRKDKGVVDASNITMIKDVDPMLDNITVHGRCISLWYSHRMNQAHNPYSLDMVLQDSQKASVMLSPTLPLLKTVASYLCCHISIRSVFTKGTVVTRIDSFDNNVNGFILEPFNRLLDGTREYHEHEAVVVAIGDIVPIQSTAGRKIRRTVVVEDSEYVYADQCANMWDEYAVKRDELGHVVFILQLGKVKYWDELPEYDESQFKISLFTPQNSMVTIAEFFNGAVKKMVSSIRECDQVKTHLRFTGYTKKTDGHTRPVTSVTRKSMWLKVKLCHPMEKSKVTFYCEDHGAVQVASRYKVIMRIIDQFGSAPIVLFNTMINKLSEYTVWELMEKHDMDVDEYWPGELLDLVGKRCDAVNDEPAFVKHFKEGFLDEEDDDEGFTTPASRIKVTNLGDDSVNRVLDMQTPTSGNEASGSGESSGSKRVFIDLDDIDSDEDEEVRANKTPKLLTVKVEKEDP</sequence>
<feature type="compositionally biased region" description="Polar residues" evidence="1">
    <location>
        <begin position="16"/>
        <end position="29"/>
    </location>
</feature>
<dbReference type="Gene3D" id="2.40.50.140">
    <property type="entry name" value="Nucleic acid-binding proteins"/>
    <property type="match status" value="1"/>
</dbReference>
<evidence type="ECO:0000256" key="1">
    <source>
        <dbReference type="SAM" id="MobiDB-lite"/>
    </source>
</evidence>
<feature type="compositionally biased region" description="Low complexity" evidence="1">
    <location>
        <begin position="438"/>
        <end position="451"/>
    </location>
</feature>
<protein>
    <submittedName>
        <fullName evidence="2">Uncharacterized protein</fullName>
    </submittedName>
</protein>
<dbReference type="InterPro" id="IPR012340">
    <property type="entry name" value="NA-bd_OB-fold"/>
</dbReference>
<accession>A0ABQ5BUR9</accession>
<evidence type="ECO:0000313" key="2">
    <source>
        <dbReference type="EMBL" id="GJT18625.1"/>
    </source>
</evidence>
<reference evidence="2" key="1">
    <citation type="journal article" date="2022" name="Int. J. Mol. Sci.">
        <title>Draft Genome of Tanacetum Coccineum: Genomic Comparison of Closely Related Tanacetum-Family Plants.</title>
        <authorList>
            <person name="Yamashiro T."/>
            <person name="Shiraishi A."/>
            <person name="Nakayama K."/>
            <person name="Satake H."/>
        </authorList>
    </citation>
    <scope>NUCLEOTIDE SEQUENCE</scope>
</reference>
<keyword evidence="3" id="KW-1185">Reference proteome</keyword>
<feature type="region of interest" description="Disordered" evidence="1">
    <location>
        <begin position="432"/>
        <end position="454"/>
    </location>
</feature>
<reference evidence="2" key="2">
    <citation type="submission" date="2022-01" db="EMBL/GenBank/DDBJ databases">
        <authorList>
            <person name="Yamashiro T."/>
            <person name="Shiraishi A."/>
            <person name="Satake H."/>
            <person name="Nakayama K."/>
        </authorList>
    </citation>
    <scope>NUCLEOTIDE SEQUENCE</scope>
</reference>
<evidence type="ECO:0000313" key="3">
    <source>
        <dbReference type="Proteomes" id="UP001151760"/>
    </source>
</evidence>
<dbReference type="EMBL" id="BQNB010013651">
    <property type="protein sequence ID" value="GJT18625.1"/>
    <property type="molecule type" value="Genomic_DNA"/>
</dbReference>